<keyword evidence="2" id="KW-0732">Signal</keyword>
<sequence length="497" mass="57579">MKKLLFILLNLLFIFECSIIRTSFGRIEGNEVGNYRSFKKIPFAKSPLGKLRFQKPETPDKWDDVLNYGPACMSNSSSTTSPQKWVDEDCLHVNIFTSQKCLVSNFSRVSQNKNIFQMSKNCPVVFYIHGGEMYYDSAVMFNDTILFDTFAKRDIVLVIPAFRLGIFSHFSVYDQSIAPNNLGMFEKKNKKISDILHALEFTKSEIHNFGGDIKQTTVFGHSYGGHIVSMLQFSTKINMDLSLFQRAVSMSTAFYFNTLEAEIEKTIRFAEHSNCSVPSTLAKKLSRNQQDTYIMECLQKIDGMELLTIQRSLEDADVFIRISYPKHATHTDDLSYLMGVHLFEKDENEVKLAQFYQEIFTNFVKYGEPGEGFERTNAENSSYFNINWNETFGERPEMKNEYESELVNYWLEDMVEFDNNVTALKNLNNSKHKSPRFYAIKTEDDQLPYMFISLFLIAAIFLSGCIFGKLFCPETRDRHLYIQLDGNDHDWNTVKNF</sequence>
<dbReference type="eggNOG" id="KOG1516">
    <property type="taxonomic scope" value="Eukaryota"/>
</dbReference>
<dbReference type="InParanoid" id="E3NU76"/>
<dbReference type="Gene3D" id="3.40.50.1820">
    <property type="entry name" value="alpha/beta hydrolase"/>
    <property type="match status" value="2"/>
</dbReference>
<dbReference type="AlphaFoldDB" id="E3NU76"/>
<dbReference type="SUPFAM" id="SSF53474">
    <property type="entry name" value="alpha/beta-Hydrolases"/>
    <property type="match status" value="1"/>
</dbReference>
<evidence type="ECO:0000256" key="2">
    <source>
        <dbReference type="SAM" id="SignalP"/>
    </source>
</evidence>
<dbReference type="FunCoup" id="E3NU76">
    <property type="interactions" value="6"/>
</dbReference>
<gene>
    <name evidence="4" type="ORF">CRE_16577</name>
</gene>
<keyword evidence="1" id="KW-1133">Transmembrane helix</keyword>
<accession>E3NU76</accession>
<dbReference type="Pfam" id="PF00135">
    <property type="entry name" value="COesterase"/>
    <property type="match status" value="2"/>
</dbReference>
<dbReference type="InterPro" id="IPR002018">
    <property type="entry name" value="CarbesteraseB"/>
</dbReference>
<organism evidence="5">
    <name type="scientific">Caenorhabditis remanei</name>
    <name type="common">Caenorhabditis vulgaris</name>
    <dbReference type="NCBI Taxonomy" id="31234"/>
    <lineage>
        <taxon>Eukaryota</taxon>
        <taxon>Metazoa</taxon>
        <taxon>Ecdysozoa</taxon>
        <taxon>Nematoda</taxon>
        <taxon>Chromadorea</taxon>
        <taxon>Rhabditida</taxon>
        <taxon>Rhabditina</taxon>
        <taxon>Rhabditomorpha</taxon>
        <taxon>Rhabditoidea</taxon>
        <taxon>Rhabditidae</taxon>
        <taxon>Peloderinae</taxon>
        <taxon>Caenorhabditis</taxon>
    </lineage>
</organism>
<dbReference type="ESTHER" id="caere-e3nu76">
    <property type="family name" value="Carb_B_Nematoda"/>
</dbReference>
<feature type="transmembrane region" description="Helical" evidence="1">
    <location>
        <begin position="449"/>
        <end position="472"/>
    </location>
</feature>
<name>E3NU76_CAERE</name>
<feature type="signal peptide" evidence="2">
    <location>
        <begin position="1"/>
        <end position="19"/>
    </location>
</feature>
<evidence type="ECO:0000256" key="1">
    <source>
        <dbReference type="SAM" id="Phobius"/>
    </source>
</evidence>
<keyword evidence="1" id="KW-0472">Membrane</keyword>
<feature type="domain" description="Carboxylesterase type B" evidence="3">
    <location>
        <begin position="18"/>
        <end position="313"/>
    </location>
</feature>
<dbReference type="PANTHER" id="PTHR45580">
    <property type="entry name" value="PROTEIN CBG05369"/>
    <property type="match status" value="1"/>
</dbReference>
<keyword evidence="5" id="KW-1185">Reference proteome</keyword>
<proteinExistence type="predicted"/>
<evidence type="ECO:0000313" key="5">
    <source>
        <dbReference type="Proteomes" id="UP000008281"/>
    </source>
</evidence>
<evidence type="ECO:0000259" key="3">
    <source>
        <dbReference type="Pfam" id="PF00135"/>
    </source>
</evidence>
<dbReference type="PANTHER" id="PTHR45580:SF8">
    <property type="entry name" value="CARBOXYLESTERASE TYPE B DOMAIN-CONTAINING PROTEIN"/>
    <property type="match status" value="1"/>
</dbReference>
<protein>
    <recommendedName>
        <fullName evidence="3">Carboxylesterase type B domain-containing protein</fullName>
    </recommendedName>
</protein>
<feature type="domain" description="Carboxylesterase type B" evidence="3">
    <location>
        <begin position="326"/>
        <end position="410"/>
    </location>
</feature>
<dbReference type="InterPro" id="IPR029058">
    <property type="entry name" value="AB_hydrolase_fold"/>
</dbReference>
<dbReference type="Proteomes" id="UP000008281">
    <property type="component" value="Unassembled WGS sequence"/>
</dbReference>
<dbReference type="HOGENOM" id="CLU_458737_0_0_1"/>
<dbReference type="STRING" id="31234.E3NU76"/>
<evidence type="ECO:0000313" key="4">
    <source>
        <dbReference type="EMBL" id="EFO94141.1"/>
    </source>
</evidence>
<keyword evidence="1" id="KW-0812">Transmembrane</keyword>
<dbReference type="OrthoDB" id="5858821at2759"/>
<reference evidence="4" key="1">
    <citation type="submission" date="2007-07" db="EMBL/GenBank/DDBJ databases">
        <title>PCAP assembly of the Caenorhabditis remanei genome.</title>
        <authorList>
            <consortium name="The Caenorhabditis remanei Sequencing Consortium"/>
            <person name="Wilson R.K."/>
        </authorList>
    </citation>
    <scope>NUCLEOTIDE SEQUENCE [LARGE SCALE GENOMIC DNA]</scope>
    <source>
        <strain evidence="4">PB4641</strain>
    </source>
</reference>
<feature type="chain" id="PRO_5003179116" description="Carboxylesterase type B domain-containing protein" evidence="2">
    <location>
        <begin position="20"/>
        <end position="497"/>
    </location>
</feature>
<dbReference type="EMBL" id="DS270443">
    <property type="protein sequence ID" value="EFO94141.1"/>
    <property type="molecule type" value="Genomic_DNA"/>
</dbReference>